<feature type="region of interest" description="Disordered" evidence="3">
    <location>
        <begin position="244"/>
        <end position="366"/>
    </location>
</feature>
<keyword evidence="1" id="KW-0862">Zinc</keyword>
<dbReference type="InterPro" id="IPR036875">
    <property type="entry name" value="Znf_CCHC_sf"/>
</dbReference>
<protein>
    <submittedName>
        <fullName evidence="5">Ribonuclease H-like domain-containing protein</fullName>
    </submittedName>
</protein>
<feature type="region of interest" description="Disordered" evidence="3">
    <location>
        <begin position="813"/>
        <end position="841"/>
    </location>
</feature>
<evidence type="ECO:0000256" key="2">
    <source>
        <dbReference type="SAM" id="Coils"/>
    </source>
</evidence>
<keyword evidence="1" id="KW-0479">Metal-binding</keyword>
<reference evidence="5" key="1">
    <citation type="journal article" date="2022" name="Int. J. Mol. Sci.">
        <title>Draft Genome of Tanacetum Coccineum: Genomic Comparison of Closely Related Tanacetum-Family Plants.</title>
        <authorList>
            <person name="Yamashiro T."/>
            <person name="Shiraishi A."/>
            <person name="Nakayama K."/>
            <person name="Satake H."/>
        </authorList>
    </citation>
    <scope>NUCLEOTIDE SEQUENCE</scope>
</reference>
<name>A0ABQ4X5M1_9ASTR</name>
<proteinExistence type="predicted"/>
<feature type="domain" description="CCHC-type" evidence="4">
    <location>
        <begin position="765"/>
        <end position="779"/>
    </location>
</feature>
<dbReference type="PROSITE" id="PS50158">
    <property type="entry name" value="ZF_CCHC"/>
    <property type="match status" value="1"/>
</dbReference>
<evidence type="ECO:0000313" key="6">
    <source>
        <dbReference type="Proteomes" id="UP001151760"/>
    </source>
</evidence>
<dbReference type="Gene3D" id="4.10.60.10">
    <property type="entry name" value="Zinc finger, CCHC-type"/>
    <property type="match status" value="1"/>
</dbReference>
<sequence length="1070" mass="120957">MAQLKYCDKHNQVGFLLKPTESAGYTEIVDFLRRSKLRYALTHNPPIYDSLVKQFWQTATARTLADGTQQLNATIDTIEHTITEESVRRQLQLADASGIHMLQNEEIFEGLQNIGYVNDRTFTFWKSHFTPQWRFLIHHILHCLSSKSGGWDQFGSNIAIALICLSTGRDFNFSKLIFDGMISNLKSKSKFLMYPRFLQMILNVQTENKNLFVPVSLTKKIFGNMKRGFQGIHRPLLPVMLTIDAGQPQPSADPTPSQSVPATSSSHVQITQPPPTVTHSVQPPPQPSSVQPTSITPPTQPVQTTSPPPVSTIPDIQPTLPPSPQIPSPSYHDTEGPSFETSYHMSPPPSHEPELQALRSSEESEQLRNLMDIVPRLESRVKSLEKELSETKQSLGTEIFKLNEKVKKLEDKLRKKRKSKEAKDADKLQQDLLAEEAETESNVWDDGSEDVNPFGGGNPGKEIAPAKHHQIITTNTTFKHQTAYNEVWKVIQNGNSKKRVTKGKDGVYRVLPPTTQEEQVADEKERKARTLLLMAVPKDHLRRFHGMDDAKEIWAAIKTRFGGNANSKKMQKAVLKQQFEAFTISSKESYAKSLSFLRSLPPAWDSLAMTMRTKKNIDTLSIDDLYNNLSVFEQDIQKTSSSSLASDNVAFISQAKASSSKHSKPSLRKLCYYYHLLFSNSNTNCYSWSCLMKGIHSFLATNADDVDLIHEDLDQIDDLDLEEMDINWQIAMTAIKIKKFYKKTGRRPRVDGKMHVAFDKRKVECFNCHNTGHFARECKFKGTKDGQQQLHGSSRPHIKSEFTSSFNTGKQHVNSGSMYVNSGTKNKSGGSRVNTGNQNVNSGRVTVNAARVNRPVLSNQTSQDHPLKHMEHRVMEVSVICDKKLNVLFTEKECFVVSSDFKMPDENQVLLGVEKSDARSTWAWKRKCQVSLANWMQFDYLNMSNVTTPVLIFKIQINFTKCFTWRKLKYCDSTTKWVITSKPTECTGYTELVDFLRRIKIESLLEGAQLADASGITYLQNERLFEGLQTIGSKREDGICLVATSPFALICLSTEETLTFQNLSLMEISN</sequence>
<dbReference type="SUPFAM" id="SSF57756">
    <property type="entry name" value="Retrovirus zinc finger-like domains"/>
    <property type="match status" value="1"/>
</dbReference>
<keyword evidence="2" id="KW-0175">Coiled coil</keyword>
<dbReference type="SMART" id="SM00343">
    <property type="entry name" value="ZnF_C2HC"/>
    <property type="match status" value="1"/>
</dbReference>
<organism evidence="5 6">
    <name type="scientific">Tanacetum coccineum</name>
    <dbReference type="NCBI Taxonomy" id="301880"/>
    <lineage>
        <taxon>Eukaryota</taxon>
        <taxon>Viridiplantae</taxon>
        <taxon>Streptophyta</taxon>
        <taxon>Embryophyta</taxon>
        <taxon>Tracheophyta</taxon>
        <taxon>Spermatophyta</taxon>
        <taxon>Magnoliopsida</taxon>
        <taxon>eudicotyledons</taxon>
        <taxon>Gunneridae</taxon>
        <taxon>Pentapetalae</taxon>
        <taxon>asterids</taxon>
        <taxon>campanulids</taxon>
        <taxon>Asterales</taxon>
        <taxon>Asteraceae</taxon>
        <taxon>Asteroideae</taxon>
        <taxon>Anthemideae</taxon>
        <taxon>Anthemidinae</taxon>
        <taxon>Tanacetum</taxon>
    </lineage>
</organism>
<feature type="compositionally biased region" description="Low complexity" evidence="3">
    <location>
        <begin position="288"/>
        <end position="305"/>
    </location>
</feature>
<dbReference type="Pfam" id="PF00098">
    <property type="entry name" value="zf-CCHC"/>
    <property type="match status" value="1"/>
</dbReference>
<feature type="compositionally biased region" description="Polar residues" evidence="3">
    <location>
        <begin position="248"/>
        <end position="270"/>
    </location>
</feature>
<comment type="caution">
    <text evidence="5">The sequence shown here is derived from an EMBL/GenBank/DDBJ whole genome shotgun (WGS) entry which is preliminary data.</text>
</comment>
<dbReference type="Pfam" id="PF14223">
    <property type="entry name" value="Retrotran_gag_2"/>
    <property type="match status" value="1"/>
</dbReference>
<evidence type="ECO:0000259" key="4">
    <source>
        <dbReference type="PROSITE" id="PS50158"/>
    </source>
</evidence>
<accession>A0ABQ4X5M1</accession>
<dbReference type="EMBL" id="BQNB010009222">
    <property type="protein sequence ID" value="GJS60474.1"/>
    <property type="molecule type" value="Genomic_DNA"/>
</dbReference>
<dbReference type="InterPro" id="IPR001878">
    <property type="entry name" value="Znf_CCHC"/>
</dbReference>
<feature type="compositionally biased region" description="Pro residues" evidence="3">
    <location>
        <begin position="272"/>
        <end position="287"/>
    </location>
</feature>
<reference evidence="5" key="2">
    <citation type="submission" date="2022-01" db="EMBL/GenBank/DDBJ databases">
        <authorList>
            <person name="Yamashiro T."/>
            <person name="Shiraishi A."/>
            <person name="Satake H."/>
            <person name="Nakayama K."/>
        </authorList>
    </citation>
    <scope>NUCLEOTIDE SEQUENCE</scope>
</reference>
<gene>
    <name evidence="5" type="ORF">Tco_0655258</name>
</gene>
<evidence type="ECO:0000313" key="5">
    <source>
        <dbReference type="EMBL" id="GJS60474.1"/>
    </source>
</evidence>
<keyword evidence="6" id="KW-1185">Reference proteome</keyword>
<keyword evidence="1" id="KW-0863">Zinc-finger</keyword>
<dbReference type="Proteomes" id="UP001151760">
    <property type="component" value="Unassembled WGS sequence"/>
</dbReference>
<evidence type="ECO:0000256" key="3">
    <source>
        <dbReference type="SAM" id="MobiDB-lite"/>
    </source>
</evidence>
<feature type="coiled-coil region" evidence="2">
    <location>
        <begin position="367"/>
        <end position="438"/>
    </location>
</feature>
<evidence type="ECO:0000256" key="1">
    <source>
        <dbReference type="PROSITE-ProRule" id="PRU00047"/>
    </source>
</evidence>